<feature type="binding site" evidence="12">
    <location>
        <position position="323"/>
    </location>
    <ligand>
        <name>Ca(2+)</name>
        <dbReference type="ChEBI" id="CHEBI:29108"/>
        <label>2</label>
    </ligand>
</feature>
<feature type="binding site" evidence="12">
    <location>
        <position position="142"/>
    </location>
    <ligand>
        <name>Ca(2+)</name>
        <dbReference type="ChEBI" id="CHEBI:29108"/>
        <label>1</label>
    </ligand>
</feature>
<evidence type="ECO:0000313" key="17">
    <source>
        <dbReference type="EMBL" id="KAG6587570.1"/>
    </source>
</evidence>
<keyword evidence="9" id="KW-0408">Iron</keyword>
<dbReference type="Pfam" id="PF00141">
    <property type="entry name" value="peroxidase"/>
    <property type="match status" value="1"/>
</dbReference>
<reference evidence="17 18" key="1">
    <citation type="journal article" date="2021" name="Hortic Res">
        <title>The domestication of Cucurbita argyrosperma as revealed by the genome of its wild relative.</title>
        <authorList>
            <person name="Barrera-Redondo J."/>
            <person name="Sanchez-de la Vega G."/>
            <person name="Aguirre-Liguori J.A."/>
            <person name="Castellanos-Morales G."/>
            <person name="Gutierrez-Guerrero Y.T."/>
            <person name="Aguirre-Dugua X."/>
            <person name="Aguirre-Planter E."/>
            <person name="Tenaillon M.I."/>
            <person name="Lira-Saade R."/>
            <person name="Eguiarte L.E."/>
        </authorList>
    </citation>
    <scope>NUCLEOTIDE SEQUENCE [LARGE SCALE GENOMIC DNA]</scope>
    <source>
        <strain evidence="17">JBR-2021</strain>
    </source>
</reference>
<keyword evidence="6" id="KW-0349">Heme</keyword>
<accession>A0AAV6MTI2</accession>
<keyword evidence="5 17" id="KW-0575">Peroxidase</keyword>
<evidence type="ECO:0000256" key="14">
    <source>
        <dbReference type="PIRSR" id="PIRSR600823-5"/>
    </source>
</evidence>
<dbReference type="PANTHER" id="PTHR31517">
    <property type="match status" value="1"/>
</dbReference>
<evidence type="ECO:0000256" key="12">
    <source>
        <dbReference type="PIRSR" id="PIRSR600823-3"/>
    </source>
</evidence>
<dbReference type="InterPro" id="IPR000823">
    <property type="entry name" value="Peroxidase_pln"/>
</dbReference>
<dbReference type="InterPro" id="IPR002016">
    <property type="entry name" value="Haem_peroxidase"/>
</dbReference>
<evidence type="ECO:0000256" key="10">
    <source>
        <dbReference type="ARBA" id="ARBA00023157"/>
    </source>
</evidence>
<comment type="catalytic activity">
    <reaction evidence="1">
        <text>2 a phenolic donor + H2O2 = 2 a phenolic radical donor + 2 H2O</text>
        <dbReference type="Rhea" id="RHEA:56136"/>
        <dbReference type="ChEBI" id="CHEBI:15377"/>
        <dbReference type="ChEBI" id="CHEBI:16240"/>
        <dbReference type="ChEBI" id="CHEBI:139520"/>
        <dbReference type="ChEBI" id="CHEBI:139521"/>
        <dbReference type="EC" id="1.11.1.7"/>
    </reaction>
</comment>
<dbReference type="GO" id="GO:0140825">
    <property type="term" value="F:lactoperoxidase activity"/>
    <property type="evidence" value="ECO:0007669"/>
    <property type="project" value="UniProtKB-EC"/>
</dbReference>
<feature type="binding site" evidence="12">
    <location>
        <position position="135"/>
    </location>
    <ligand>
        <name>Ca(2+)</name>
        <dbReference type="ChEBI" id="CHEBI:29108"/>
        <label>1</label>
    </ligand>
</feature>
<dbReference type="GO" id="GO:0046872">
    <property type="term" value="F:metal ion binding"/>
    <property type="evidence" value="ECO:0007669"/>
    <property type="project" value="UniProtKB-KW"/>
</dbReference>
<evidence type="ECO:0000256" key="2">
    <source>
        <dbReference type="ARBA" id="ARBA00001970"/>
    </source>
</evidence>
<sequence>MSLHDALDLGREEGVDGGLSFGNFKLSLAVGVGDDDGRRIGKVPVMAEAVNGASFGVLSDVVITEVTGCTEQRAKKRKGFGSRWSRHSRRRAKTIAQNRMKTCPDFAQIVHDTVARKHATSPVTAAASMRLLFSDCLVGGCDGSVLVSSNVFNHAERDAEVNRDLPGDAFDVVTRAKITLELSCPGIVSCSDVLAQATRDLIAAVGGPSYKVELGRKDSLVSKVSDVEGNIPKPNQSIDELIKLYTAKGFTIQEMVALYGGRTIGFSNCKEFSDRLFNFNKNTPTDPEINSKYAEALKKSCADYEKNPASSAYSDPVTPGKFDNVYYQNLLRGMGLLASDHALVKDPRTRKFVEMYAGNQALFFKDFGEAMEKMSVREVKTGGKGDVRTRCDAFNSINH</sequence>
<dbReference type="InterPro" id="IPR033905">
    <property type="entry name" value="Secretory_peroxidase"/>
</dbReference>
<feature type="site" description="Transition state stabilizer" evidence="13">
    <location>
        <position position="130"/>
    </location>
</feature>
<organism evidence="17 18">
    <name type="scientific">Cucurbita argyrosperma subsp. sororia</name>
    <dbReference type="NCBI Taxonomy" id="37648"/>
    <lineage>
        <taxon>Eukaryota</taxon>
        <taxon>Viridiplantae</taxon>
        <taxon>Streptophyta</taxon>
        <taxon>Embryophyta</taxon>
        <taxon>Tracheophyta</taxon>
        <taxon>Spermatophyta</taxon>
        <taxon>Magnoliopsida</taxon>
        <taxon>eudicotyledons</taxon>
        <taxon>Gunneridae</taxon>
        <taxon>Pentapetalae</taxon>
        <taxon>rosids</taxon>
        <taxon>fabids</taxon>
        <taxon>Cucurbitales</taxon>
        <taxon>Cucurbitaceae</taxon>
        <taxon>Cucurbiteae</taxon>
        <taxon>Cucurbita</taxon>
    </lineage>
</organism>
<feature type="binding site" evidence="11">
    <location>
        <position position="232"/>
    </location>
    <ligand>
        <name>substrate</name>
    </ligand>
</feature>
<feature type="disulfide bond" evidence="14">
    <location>
        <begin position="136"/>
        <end position="141"/>
    </location>
</feature>
<evidence type="ECO:0000256" key="1">
    <source>
        <dbReference type="ARBA" id="ARBA00000189"/>
    </source>
</evidence>
<dbReference type="GO" id="GO:0020037">
    <property type="term" value="F:heme binding"/>
    <property type="evidence" value="ECO:0007669"/>
    <property type="project" value="InterPro"/>
</dbReference>
<keyword evidence="8" id="KW-0560">Oxidoreductase</keyword>
<keyword evidence="12" id="KW-0106">Calcium</keyword>
<name>A0AAV6MTI2_9ROSI</name>
<feature type="binding site" evidence="12">
    <location>
        <position position="318"/>
    </location>
    <ligand>
        <name>Ca(2+)</name>
        <dbReference type="ChEBI" id="CHEBI:29108"/>
        <label>2</label>
    </ligand>
</feature>
<feature type="domain" description="Plant heme peroxidase family profile" evidence="16">
    <location>
        <begin position="101"/>
        <end position="395"/>
    </location>
</feature>
<dbReference type="FunFam" id="1.10.420.10:FF:000001">
    <property type="entry name" value="Peroxidase"/>
    <property type="match status" value="1"/>
</dbReference>
<evidence type="ECO:0000256" key="9">
    <source>
        <dbReference type="ARBA" id="ARBA00023004"/>
    </source>
</evidence>
<feature type="disulfide bond" evidence="14">
    <location>
        <begin position="269"/>
        <end position="301"/>
    </location>
</feature>
<comment type="cofactor">
    <cofactor evidence="2">
        <name>heme b</name>
        <dbReference type="ChEBI" id="CHEBI:60344"/>
    </cofactor>
</comment>
<dbReference type="EMBL" id="JAGKQH010000011">
    <property type="protein sequence ID" value="KAG6587570.1"/>
    <property type="molecule type" value="Genomic_DNA"/>
</dbReference>
<proteinExistence type="inferred from homology"/>
<feature type="disulfide bond" evidence="14">
    <location>
        <begin position="190"/>
        <end position="391"/>
    </location>
</feature>
<evidence type="ECO:0000313" key="18">
    <source>
        <dbReference type="Proteomes" id="UP000685013"/>
    </source>
</evidence>
<feature type="binding site" evidence="12">
    <location>
        <position position="156"/>
    </location>
    <ligand>
        <name>Ca(2+)</name>
        <dbReference type="ChEBI" id="CHEBI:29108"/>
        <label>1</label>
    </ligand>
</feature>
<comment type="caution">
    <text evidence="17">The sequence shown here is derived from an EMBL/GenBank/DDBJ whole genome shotgun (WGS) entry which is preliminary data.</text>
</comment>
<comment type="similarity">
    <text evidence="15">Belongs to the peroxidase family.</text>
</comment>
<evidence type="ECO:0000256" key="11">
    <source>
        <dbReference type="PIRSR" id="PIRSR600823-2"/>
    </source>
</evidence>
<protein>
    <recommendedName>
        <fullName evidence="4">peroxidase</fullName>
        <ecNumber evidence="4">1.11.1.7</ecNumber>
    </recommendedName>
</protein>
<evidence type="ECO:0000259" key="16">
    <source>
        <dbReference type="PROSITE" id="PS50873"/>
    </source>
</evidence>
<dbReference type="GO" id="GO:0006979">
    <property type="term" value="P:response to oxidative stress"/>
    <property type="evidence" value="ECO:0007669"/>
    <property type="project" value="InterPro"/>
</dbReference>
<dbReference type="EC" id="1.11.1.7" evidence="4"/>
<comment type="cofactor">
    <cofactor evidence="12">
        <name>Ca(2+)</name>
        <dbReference type="ChEBI" id="CHEBI:29108"/>
    </cofactor>
    <text evidence="12">Binds 2 calcium ions per subunit.</text>
</comment>
<dbReference type="GO" id="GO:0042744">
    <property type="term" value="P:hydrogen peroxide catabolic process"/>
    <property type="evidence" value="ECO:0007669"/>
    <property type="project" value="InterPro"/>
</dbReference>
<keyword evidence="7 12" id="KW-0479">Metal-binding</keyword>
<evidence type="ECO:0000256" key="6">
    <source>
        <dbReference type="ARBA" id="ARBA00022617"/>
    </source>
</evidence>
<evidence type="ECO:0000256" key="5">
    <source>
        <dbReference type="ARBA" id="ARBA00022559"/>
    </source>
</evidence>
<dbReference type="CDD" id="cd00693">
    <property type="entry name" value="secretory_peroxidase"/>
    <property type="match status" value="1"/>
</dbReference>
<feature type="binding site" evidence="12">
    <location>
        <position position="315"/>
    </location>
    <ligand>
        <name>Ca(2+)</name>
        <dbReference type="ChEBI" id="CHEBI:29108"/>
        <label>2</label>
    </ligand>
</feature>
<evidence type="ECO:0000256" key="8">
    <source>
        <dbReference type="ARBA" id="ARBA00023002"/>
    </source>
</evidence>
<dbReference type="Proteomes" id="UP000685013">
    <property type="component" value="Chromosome 11"/>
</dbReference>
<feature type="binding site" evidence="12">
    <location>
        <position position="140"/>
    </location>
    <ligand>
        <name>Ca(2+)</name>
        <dbReference type="ChEBI" id="CHEBI:29108"/>
        <label>1</label>
    </ligand>
</feature>
<evidence type="ECO:0000256" key="15">
    <source>
        <dbReference type="RuleBase" id="RU004241"/>
    </source>
</evidence>
<gene>
    <name evidence="17" type="primary">PER41</name>
    <name evidence="17" type="ORF">SDJN03_16135</name>
</gene>
<dbReference type="PROSITE" id="PS50873">
    <property type="entry name" value="PEROXIDASE_4"/>
    <property type="match status" value="1"/>
</dbReference>
<keyword evidence="18" id="KW-1185">Reference proteome</keyword>
<keyword evidence="10 14" id="KW-1015">Disulfide bond</keyword>
<evidence type="ECO:0000256" key="4">
    <source>
        <dbReference type="ARBA" id="ARBA00012313"/>
    </source>
</evidence>
<feature type="disulfide bond" evidence="14">
    <location>
        <begin position="103"/>
        <end position="184"/>
    </location>
</feature>
<evidence type="ECO:0000256" key="13">
    <source>
        <dbReference type="PIRSR" id="PIRSR600823-4"/>
    </source>
</evidence>
<feature type="binding site" evidence="12">
    <location>
        <position position="138"/>
    </location>
    <ligand>
        <name>Ca(2+)</name>
        <dbReference type="ChEBI" id="CHEBI:29108"/>
        <label>1</label>
    </ligand>
</feature>
<dbReference type="AlphaFoldDB" id="A0AAV6MTI2"/>
<comment type="function">
    <text evidence="3">Removal of H(2)O(2), oxidation of toxic reductants, biosynthesis and degradation of lignin, suberization, auxin catabolism, response to environmental stresses such as wounding, pathogen attack and oxidative stress. These functions might be dependent on each isozyme/isoform in each plant tissue.</text>
</comment>
<evidence type="ECO:0000256" key="3">
    <source>
        <dbReference type="ARBA" id="ARBA00002322"/>
    </source>
</evidence>
<feature type="binding site" evidence="12">
    <location>
        <position position="144"/>
    </location>
    <ligand>
        <name>Ca(2+)</name>
        <dbReference type="ChEBI" id="CHEBI:29108"/>
        <label>1</label>
    </ligand>
</feature>
<feature type="binding site" evidence="12">
    <location>
        <position position="263"/>
    </location>
    <ligand>
        <name>Ca(2+)</name>
        <dbReference type="ChEBI" id="CHEBI:29108"/>
        <label>2</label>
    </ligand>
</feature>
<evidence type="ECO:0000256" key="7">
    <source>
        <dbReference type="ARBA" id="ARBA00022723"/>
    </source>
</evidence>
<feature type="non-terminal residue" evidence="17">
    <location>
        <position position="1"/>
    </location>
</feature>
<dbReference type="PANTHER" id="PTHR31517:SF17">
    <property type="entry name" value="PEROXIDASE 6"/>
    <property type="match status" value="1"/>
</dbReference>